<evidence type="ECO:0000256" key="2">
    <source>
        <dbReference type="ARBA" id="ARBA00022500"/>
    </source>
</evidence>
<proteinExistence type="predicted"/>
<feature type="modified residue" description="4-aspartylphosphate" evidence="5">
    <location>
        <position position="65"/>
    </location>
</feature>
<evidence type="ECO:0000313" key="7">
    <source>
        <dbReference type="EMBL" id="QOY54977.1"/>
    </source>
</evidence>
<dbReference type="Proteomes" id="UP000593836">
    <property type="component" value="Chromosome"/>
</dbReference>
<gene>
    <name evidence="7" type="ORF">HUE87_01655</name>
</gene>
<reference evidence="7 8" key="1">
    <citation type="submission" date="2020-05" db="EMBL/GenBank/DDBJ databases">
        <title>Sulfurimonas marisnigri, sp. nov., and Sulfurimonas baltica, sp. nov., manganese oxide reducing chemolithoautotrophs of the class Epsilonproteobacteria isolated from the pelagic redoxclines of the Black and Baltic Seas and emended description of the genus Sulfurimonas.</title>
        <authorList>
            <person name="Henkel J.V."/>
            <person name="Laudan C."/>
            <person name="Werner J."/>
            <person name="Neu T."/>
            <person name="Plewe S."/>
            <person name="Sproer C."/>
            <person name="Bunk B."/>
            <person name="Schulz-Vogt H.N."/>
        </authorList>
    </citation>
    <scope>NUCLEOTIDE SEQUENCE [LARGE SCALE GENOMIC DNA]</scope>
    <source>
        <strain evidence="7 8">SoZ1</strain>
    </source>
</reference>
<protein>
    <submittedName>
        <fullName evidence="7">Response regulator</fullName>
    </submittedName>
</protein>
<name>A0A7S7M0N6_9BACT</name>
<evidence type="ECO:0000256" key="1">
    <source>
        <dbReference type="ARBA" id="ARBA00001946"/>
    </source>
</evidence>
<keyword evidence="3 5" id="KW-0597">Phosphoprotein</keyword>
<dbReference type="Gene3D" id="3.40.50.2300">
    <property type="match status" value="1"/>
</dbReference>
<evidence type="ECO:0000313" key="8">
    <source>
        <dbReference type="Proteomes" id="UP000593836"/>
    </source>
</evidence>
<dbReference type="PANTHER" id="PTHR44591:SF3">
    <property type="entry name" value="RESPONSE REGULATORY DOMAIN-CONTAINING PROTEIN"/>
    <property type="match status" value="1"/>
</dbReference>
<feature type="domain" description="Response regulatory" evidence="6">
    <location>
        <begin position="15"/>
        <end position="127"/>
    </location>
</feature>
<dbReference type="KEGG" id="smas:HUE87_01655"/>
<accession>A0A7S7M0N6</accession>
<evidence type="ECO:0000259" key="6">
    <source>
        <dbReference type="PROSITE" id="PS50110"/>
    </source>
</evidence>
<dbReference type="RefSeq" id="WP_194367019.1">
    <property type="nucleotide sequence ID" value="NZ_CP054493.1"/>
</dbReference>
<evidence type="ECO:0000256" key="4">
    <source>
        <dbReference type="ARBA" id="ARBA00022779"/>
    </source>
</evidence>
<dbReference type="PANTHER" id="PTHR44591">
    <property type="entry name" value="STRESS RESPONSE REGULATOR PROTEIN 1"/>
    <property type="match status" value="1"/>
</dbReference>
<sequence>MKDIKELREHVKDLKVLFVDDEEMVRNGTGIFLRKFFDNVTICCDGEDGLNTFKESKDIDIVITDVVMPKMDGITMIRKIKEINPDIFTIFITASREVEDEQDQLSNIAIKKPISFEDIIMIMETVGKLK</sequence>
<dbReference type="EMBL" id="CP054493">
    <property type="protein sequence ID" value="QOY54977.1"/>
    <property type="molecule type" value="Genomic_DNA"/>
</dbReference>
<dbReference type="PROSITE" id="PS50110">
    <property type="entry name" value="RESPONSE_REGULATORY"/>
    <property type="match status" value="1"/>
</dbReference>
<organism evidence="7 8">
    <name type="scientific">Candidatus Sulfurimonas marisnigri</name>
    <dbReference type="NCBI Taxonomy" id="2740405"/>
    <lineage>
        <taxon>Bacteria</taxon>
        <taxon>Pseudomonadati</taxon>
        <taxon>Campylobacterota</taxon>
        <taxon>Epsilonproteobacteria</taxon>
        <taxon>Campylobacterales</taxon>
        <taxon>Sulfurimonadaceae</taxon>
        <taxon>Sulfurimonas</taxon>
    </lineage>
</organism>
<evidence type="ECO:0000256" key="3">
    <source>
        <dbReference type="ARBA" id="ARBA00022553"/>
    </source>
</evidence>
<dbReference type="SMART" id="SM00448">
    <property type="entry name" value="REC"/>
    <property type="match status" value="1"/>
</dbReference>
<keyword evidence="2" id="KW-0145">Chemotaxis</keyword>
<dbReference type="InterPro" id="IPR011006">
    <property type="entry name" value="CheY-like_superfamily"/>
</dbReference>
<dbReference type="SUPFAM" id="SSF52172">
    <property type="entry name" value="CheY-like"/>
    <property type="match status" value="1"/>
</dbReference>
<dbReference type="InterPro" id="IPR050595">
    <property type="entry name" value="Bact_response_regulator"/>
</dbReference>
<evidence type="ECO:0000256" key="5">
    <source>
        <dbReference type="PROSITE-ProRule" id="PRU00169"/>
    </source>
</evidence>
<dbReference type="AlphaFoldDB" id="A0A7S7M0N6"/>
<dbReference type="GO" id="GO:0000160">
    <property type="term" value="P:phosphorelay signal transduction system"/>
    <property type="evidence" value="ECO:0007669"/>
    <property type="project" value="InterPro"/>
</dbReference>
<dbReference type="GO" id="GO:0006935">
    <property type="term" value="P:chemotaxis"/>
    <property type="evidence" value="ECO:0007669"/>
    <property type="project" value="UniProtKB-KW"/>
</dbReference>
<dbReference type="GO" id="GO:0097588">
    <property type="term" value="P:archaeal or bacterial-type flagellum-dependent cell motility"/>
    <property type="evidence" value="ECO:0007669"/>
    <property type="project" value="UniProtKB-KW"/>
</dbReference>
<dbReference type="InterPro" id="IPR001789">
    <property type="entry name" value="Sig_transdc_resp-reg_receiver"/>
</dbReference>
<keyword evidence="8" id="KW-1185">Reference proteome</keyword>
<dbReference type="Pfam" id="PF00072">
    <property type="entry name" value="Response_reg"/>
    <property type="match status" value="1"/>
</dbReference>
<comment type="cofactor">
    <cofactor evidence="1">
        <name>Mg(2+)</name>
        <dbReference type="ChEBI" id="CHEBI:18420"/>
    </cofactor>
</comment>
<keyword evidence="4" id="KW-0283">Flagellar rotation</keyword>